<keyword evidence="5" id="KW-1185">Reference proteome</keyword>
<reference evidence="4" key="1">
    <citation type="submission" date="2022-08" db="UniProtKB">
        <authorList>
            <consortium name="EnsemblMetazoa"/>
        </authorList>
    </citation>
    <scope>IDENTIFICATION</scope>
    <source>
        <strain evidence="4">05x7-T-G4-1.051#20</strain>
    </source>
</reference>
<name>A0A8W8N4X0_MAGGI</name>
<dbReference type="InterPro" id="IPR002889">
    <property type="entry name" value="WSC_carb-bd"/>
</dbReference>
<dbReference type="Pfam" id="PF01822">
    <property type="entry name" value="WSC"/>
    <property type="match status" value="1"/>
</dbReference>
<evidence type="ECO:0000256" key="2">
    <source>
        <dbReference type="SAM" id="SignalP"/>
    </source>
</evidence>
<keyword evidence="1" id="KW-1133">Transmembrane helix</keyword>
<dbReference type="EnsemblMetazoa" id="G5335.1">
    <property type="protein sequence ID" value="G5335.1:cds"/>
    <property type="gene ID" value="G5335"/>
</dbReference>
<keyword evidence="2" id="KW-0732">Signal</keyword>
<dbReference type="SMART" id="SM00321">
    <property type="entry name" value="WSC"/>
    <property type="match status" value="1"/>
</dbReference>
<sequence>MAAKLNFVIVFSFCFILGANANRLFVPLEVGSWIEGQRLCAEKGGRLLNTNDFSFYLEETLKNFEPGRNFWIGDVQRISELIHIEGCYDRSSIQAMLASSILFTSALTPARCQEVCWNEYNSSYFAIKQEECYCLQGLKDITSLNLTSVAKCDYKCNTKEPPRACGSKDGGDVDALSVYKSSMVPGVSSYRCIKVECSSNKRYMNESCSKTLKPFCSQNVNMGASNWNISYDQCDKGNGYLDGRANLKDVMSKCGEIIERFPNDYVFWLGIRRQSFQTMDQGYSIRPDTLEKCEYFNTSSDLRQTDLNCSTARYSVCVLPNGMGRNGKTIPSDSTNEDPNGQNHTAVIVGGVVGGVLASAAVFIVLLLYTRYILSALQGHKSKSLLSVAKLLNSGMNIGFHGFPNL</sequence>
<evidence type="ECO:0000313" key="4">
    <source>
        <dbReference type="EnsemblMetazoa" id="G5335.1:cds"/>
    </source>
</evidence>
<feature type="domain" description="WSC" evidence="3">
    <location>
        <begin position="81"/>
        <end position="182"/>
    </location>
</feature>
<keyword evidence="1" id="KW-0812">Transmembrane</keyword>
<accession>A0A8W8N4X0</accession>
<dbReference type="Proteomes" id="UP000005408">
    <property type="component" value="Unassembled WGS sequence"/>
</dbReference>
<evidence type="ECO:0000313" key="5">
    <source>
        <dbReference type="Proteomes" id="UP000005408"/>
    </source>
</evidence>
<protein>
    <recommendedName>
        <fullName evidence="3">WSC domain-containing protein</fullName>
    </recommendedName>
</protein>
<organism evidence="4 5">
    <name type="scientific">Magallana gigas</name>
    <name type="common">Pacific oyster</name>
    <name type="synonym">Crassostrea gigas</name>
    <dbReference type="NCBI Taxonomy" id="29159"/>
    <lineage>
        <taxon>Eukaryota</taxon>
        <taxon>Metazoa</taxon>
        <taxon>Spiralia</taxon>
        <taxon>Lophotrochozoa</taxon>
        <taxon>Mollusca</taxon>
        <taxon>Bivalvia</taxon>
        <taxon>Autobranchia</taxon>
        <taxon>Pteriomorphia</taxon>
        <taxon>Ostreida</taxon>
        <taxon>Ostreoidea</taxon>
        <taxon>Ostreidae</taxon>
        <taxon>Magallana</taxon>
    </lineage>
</organism>
<feature type="signal peptide" evidence="2">
    <location>
        <begin position="1"/>
        <end position="21"/>
    </location>
</feature>
<keyword evidence="1" id="KW-0472">Membrane</keyword>
<feature type="chain" id="PRO_5036478519" description="WSC domain-containing protein" evidence="2">
    <location>
        <begin position="22"/>
        <end position="406"/>
    </location>
</feature>
<proteinExistence type="predicted"/>
<feature type="transmembrane region" description="Helical" evidence="1">
    <location>
        <begin position="346"/>
        <end position="369"/>
    </location>
</feature>
<evidence type="ECO:0000256" key="1">
    <source>
        <dbReference type="SAM" id="Phobius"/>
    </source>
</evidence>
<evidence type="ECO:0000259" key="3">
    <source>
        <dbReference type="PROSITE" id="PS51212"/>
    </source>
</evidence>
<dbReference type="PROSITE" id="PS51212">
    <property type="entry name" value="WSC"/>
    <property type="match status" value="1"/>
</dbReference>
<dbReference type="AlphaFoldDB" id="A0A8W8N4X0"/>